<reference evidence="2 3" key="1">
    <citation type="journal article" date="2007" name="Nature">
        <title>Evolution of genes and genomes on the Drosophila phylogeny.</title>
        <authorList>
            <consortium name="Drosophila 12 Genomes Consortium"/>
            <person name="Clark A.G."/>
            <person name="Eisen M.B."/>
            <person name="Smith D.R."/>
            <person name="Bergman C.M."/>
            <person name="Oliver B."/>
            <person name="Markow T.A."/>
            <person name="Kaufman T.C."/>
            <person name="Kellis M."/>
            <person name="Gelbart W."/>
            <person name="Iyer V.N."/>
            <person name="Pollard D.A."/>
            <person name="Sackton T.B."/>
            <person name="Larracuente A.M."/>
            <person name="Singh N.D."/>
            <person name="Abad J.P."/>
            <person name="Abt D.N."/>
            <person name="Adryan B."/>
            <person name="Aguade M."/>
            <person name="Akashi H."/>
            <person name="Anderson W.W."/>
            <person name="Aquadro C.F."/>
            <person name="Ardell D.H."/>
            <person name="Arguello R."/>
            <person name="Artieri C.G."/>
            <person name="Barbash D.A."/>
            <person name="Barker D."/>
            <person name="Barsanti P."/>
            <person name="Batterham P."/>
            <person name="Batzoglou S."/>
            <person name="Begun D."/>
            <person name="Bhutkar A."/>
            <person name="Blanco E."/>
            <person name="Bosak S.A."/>
            <person name="Bradley R.K."/>
            <person name="Brand A.D."/>
            <person name="Brent M.R."/>
            <person name="Brooks A.N."/>
            <person name="Brown R.H."/>
            <person name="Butlin R.K."/>
            <person name="Caggese C."/>
            <person name="Calvi B.R."/>
            <person name="Bernardo de Carvalho A."/>
            <person name="Caspi A."/>
            <person name="Castrezana S."/>
            <person name="Celniker S.E."/>
            <person name="Chang J.L."/>
            <person name="Chapple C."/>
            <person name="Chatterji S."/>
            <person name="Chinwalla A."/>
            <person name="Civetta A."/>
            <person name="Clifton S.W."/>
            <person name="Comeron J.M."/>
            <person name="Costello J.C."/>
            <person name="Coyne J.A."/>
            <person name="Daub J."/>
            <person name="David R.G."/>
            <person name="Delcher A.L."/>
            <person name="Delehaunty K."/>
            <person name="Do C.B."/>
            <person name="Ebling H."/>
            <person name="Edwards K."/>
            <person name="Eickbush T."/>
            <person name="Evans J.D."/>
            <person name="Filipski A."/>
            <person name="Findeiss S."/>
            <person name="Freyhult E."/>
            <person name="Fulton L."/>
            <person name="Fulton R."/>
            <person name="Garcia A.C."/>
            <person name="Gardiner A."/>
            <person name="Garfield D.A."/>
            <person name="Garvin B.E."/>
            <person name="Gibson G."/>
            <person name="Gilbert D."/>
            <person name="Gnerre S."/>
            <person name="Godfrey J."/>
            <person name="Good R."/>
            <person name="Gotea V."/>
            <person name="Gravely B."/>
            <person name="Greenberg A.J."/>
            <person name="Griffiths-Jones S."/>
            <person name="Gross S."/>
            <person name="Guigo R."/>
            <person name="Gustafson E.A."/>
            <person name="Haerty W."/>
            <person name="Hahn M.W."/>
            <person name="Halligan D.L."/>
            <person name="Halpern A.L."/>
            <person name="Halter G.M."/>
            <person name="Han M.V."/>
            <person name="Heger A."/>
            <person name="Hillier L."/>
            <person name="Hinrichs A.S."/>
            <person name="Holmes I."/>
            <person name="Hoskins R.A."/>
            <person name="Hubisz M.J."/>
            <person name="Hultmark D."/>
            <person name="Huntley M.A."/>
            <person name="Jaffe D.B."/>
            <person name="Jagadeeshan S."/>
            <person name="Jeck W.R."/>
            <person name="Johnson J."/>
            <person name="Jones C.D."/>
            <person name="Jordan W.C."/>
            <person name="Karpen G.H."/>
            <person name="Kataoka E."/>
            <person name="Keightley P.D."/>
            <person name="Kheradpour P."/>
            <person name="Kirkness E.F."/>
            <person name="Koerich L.B."/>
            <person name="Kristiansen K."/>
            <person name="Kudrna D."/>
            <person name="Kulathinal R.J."/>
            <person name="Kumar S."/>
            <person name="Kwok R."/>
            <person name="Lander E."/>
            <person name="Langley C.H."/>
            <person name="Lapoint R."/>
            <person name="Lazzaro B.P."/>
            <person name="Lee S.J."/>
            <person name="Levesque L."/>
            <person name="Li R."/>
            <person name="Lin C.F."/>
            <person name="Lin M.F."/>
            <person name="Lindblad-Toh K."/>
            <person name="Llopart A."/>
            <person name="Long M."/>
            <person name="Low L."/>
            <person name="Lozovsky E."/>
            <person name="Lu J."/>
            <person name="Luo M."/>
            <person name="Machado C.A."/>
            <person name="Makalowski W."/>
            <person name="Marzo M."/>
            <person name="Matsuda M."/>
            <person name="Matzkin L."/>
            <person name="McAllister B."/>
            <person name="McBride C.S."/>
            <person name="McKernan B."/>
            <person name="McKernan K."/>
            <person name="Mendez-Lago M."/>
            <person name="Minx P."/>
            <person name="Mollenhauer M.U."/>
            <person name="Montooth K."/>
            <person name="Mount S.M."/>
            <person name="Mu X."/>
            <person name="Myers E."/>
            <person name="Negre B."/>
            <person name="Newfeld S."/>
            <person name="Nielsen R."/>
            <person name="Noor M.A."/>
            <person name="O'Grady P."/>
            <person name="Pachter L."/>
            <person name="Papaceit M."/>
            <person name="Parisi M.J."/>
            <person name="Parisi M."/>
            <person name="Parts L."/>
            <person name="Pedersen J.S."/>
            <person name="Pesole G."/>
            <person name="Phillippy A.M."/>
            <person name="Ponting C.P."/>
            <person name="Pop M."/>
            <person name="Porcelli D."/>
            <person name="Powell J.R."/>
            <person name="Prohaska S."/>
            <person name="Pruitt K."/>
            <person name="Puig M."/>
            <person name="Quesneville H."/>
            <person name="Ram K.R."/>
            <person name="Rand D."/>
            <person name="Rasmussen M.D."/>
            <person name="Reed L.K."/>
            <person name="Reenan R."/>
            <person name="Reily A."/>
            <person name="Remington K.A."/>
            <person name="Rieger T.T."/>
            <person name="Ritchie M.G."/>
            <person name="Robin C."/>
            <person name="Rogers Y.H."/>
            <person name="Rohde C."/>
            <person name="Rozas J."/>
            <person name="Rubenfield M.J."/>
            <person name="Ruiz A."/>
            <person name="Russo S."/>
            <person name="Salzberg S.L."/>
            <person name="Sanchez-Gracia A."/>
            <person name="Saranga D.J."/>
            <person name="Sato H."/>
            <person name="Schaeffer S.W."/>
            <person name="Schatz M.C."/>
            <person name="Schlenke T."/>
            <person name="Schwartz R."/>
            <person name="Segarra C."/>
            <person name="Singh R.S."/>
            <person name="Sirot L."/>
            <person name="Sirota M."/>
            <person name="Sisneros N.B."/>
            <person name="Smith C.D."/>
            <person name="Smith T.F."/>
            <person name="Spieth J."/>
            <person name="Stage D.E."/>
            <person name="Stark A."/>
            <person name="Stephan W."/>
            <person name="Strausberg R.L."/>
            <person name="Strempel S."/>
            <person name="Sturgill D."/>
            <person name="Sutton G."/>
            <person name="Sutton G.G."/>
            <person name="Tao W."/>
            <person name="Teichmann S."/>
            <person name="Tobari Y.N."/>
            <person name="Tomimura Y."/>
            <person name="Tsolas J.M."/>
            <person name="Valente V.L."/>
            <person name="Venter E."/>
            <person name="Venter J.C."/>
            <person name="Vicario S."/>
            <person name="Vieira F.G."/>
            <person name="Vilella A.J."/>
            <person name="Villasante A."/>
            <person name="Walenz B."/>
            <person name="Wang J."/>
            <person name="Wasserman M."/>
            <person name="Watts T."/>
            <person name="Wilson D."/>
            <person name="Wilson R.K."/>
            <person name="Wing R.A."/>
            <person name="Wolfner M.F."/>
            <person name="Wong A."/>
            <person name="Wong G.K."/>
            <person name="Wu C.I."/>
            <person name="Wu G."/>
            <person name="Yamamoto D."/>
            <person name="Yang H.P."/>
            <person name="Yang S.P."/>
            <person name="Yorke J.A."/>
            <person name="Yoshida K."/>
            <person name="Zdobnov E."/>
            <person name="Zhang P."/>
            <person name="Zhang Y."/>
            <person name="Zimin A.V."/>
            <person name="Baldwin J."/>
            <person name="Abdouelleil A."/>
            <person name="Abdulkadir J."/>
            <person name="Abebe A."/>
            <person name="Abera B."/>
            <person name="Abreu J."/>
            <person name="Acer S.C."/>
            <person name="Aftuck L."/>
            <person name="Alexander A."/>
            <person name="An P."/>
            <person name="Anderson E."/>
            <person name="Anderson S."/>
            <person name="Arachi H."/>
            <person name="Azer M."/>
            <person name="Bachantsang P."/>
            <person name="Barry A."/>
            <person name="Bayul T."/>
            <person name="Berlin A."/>
            <person name="Bessette D."/>
            <person name="Bloom T."/>
            <person name="Blye J."/>
            <person name="Boguslavskiy L."/>
            <person name="Bonnet C."/>
            <person name="Boukhgalter B."/>
            <person name="Bourzgui I."/>
            <person name="Brown A."/>
            <person name="Cahill P."/>
            <person name="Channer S."/>
            <person name="Cheshatsang Y."/>
            <person name="Chuda L."/>
            <person name="Citroen M."/>
            <person name="Collymore A."/>
            <person name="Cooke P."/>
            <person name="Costello M."/>
            <person name="D'Aco K."/>
            <person name="Daza R."/>
            <person name="De Haan G."/>
            <person name="DeGray S."/>
            <person name="DeMaso C."/>
            <person name="Dhargay N."/>
            <person name="Dooley K."/>
            <person name="Dooley E."/>
            <person name="Doricent M."/>
            <person name="Dorje P."/>
            <person name="Dorjee K."/>
            <person name="Dupes A."/>
            <person name="Elong R."/>
            <person name="Falk J."/>
            <person name="Farina A."/>
            <person name="Faro S."/>
            <person name="Ferguson D."/>
            <person name="Fisher S."/>
            <person name="Foley C.D."/>
            <person name="Franke A."/>
            <person name="Friedrich D."/>
            <person name="Gadbois L."/>
            <person name="Gearin G."/>
            <person name="Gearin C.R."/>
            <person name="Giannoukos G."/>
            <person name="Goode T."/>
            <person name="Graham J."/>
            <person name="Grandbois E."/>
            <person name="Grewal S."/>
            <person name="Gyaltsen K."/>
            <person name="Hafez N."/>
            <person name="Hagos B."/>
            <person name="Hall J."/>
            <person name="Henson C."/>
            <person name="Hollinger A."/>
            <person name="Honan T."/>
            <person name="Huard M.D."/>
            <person name="Hughes L."/>
            <person name="Hurhula B."/>
            <person name="Husby M.E."/>
            <person name="Kamat A."/>
            <person name="Kanga B."/>
            <person name="Kashin S."/>
            <person name="Khazanovich D."/>
            <person name="Kisner P."/>
            <person name="Lance K."/>
            <person name="Lara M."/>
            <person name="Lee W."/>
            <person name="Lennon N."/>
            <person name="Letendre F."/>
            <person name="LeVine R."/>
            <person name="Lipovsky A."/>
            <person name="Liu X."/>
            <person name="Liu J."/>
            <person name="Liu S."/>
            <person name="Lokyitsang T."/>
            <person name="Lokyitsang Y."/>
            <person name="Lubonja R."/>
            <person name="Lui A."/>
            <person name="MacDonald P."/>
            <person name="Magnisalis V."/>
            <person name="Maru K."/>
            <person name="Matthews C."/>
            <person name="McCusker W."/>
            <person name="McDonough S."/>
            <person name="Mehta T."/>
            <person name="Meldrim J."/>
            <person name="Meneus L."/>
            <person name="Mihai O."/>
            <person name="Mihalev A."/>
            <person name="Mihova T."/>
            <person name="Mittelman R."/>
            <person name="Mlenga V."/>
            <person name="Montmayeur A."/>
            <person name="Mulrain L."/>
            <person name="Navidi A."/>
            <person name="Naylor J."/>
            <person name="Negash T."/>
            <person name="Nguyen T."/>
            <person name="Nguyen N."/>
            <person name="Nicol R."/>
            <person name="Norbu C."/>
            <person name="Norbu N."/>
            <person name="Novod N."/>
            <person name="O'Neill B."/>
            <person name="Osman S."/>
            <person name="Markiewicz E."/>
            <person name="Oyono O.L."/>
            <person name="Patti C."/>
            <person name="Phunkhang P."/>
            <person name="Pierre F."/>
            <person name="Priest M."/>
            <person name="Raghuraman S."/>
            <person name="Rege F."/>
            <person name="Reyes R."/>
            <person name="Rise C."/>
            <person name="Rogov P."/>
            <person name="Ross K."/>
            <person name="Ryan E."/>
            <person name="Settipalli S."/>
            <person name="Shea T."/>
            <person name="Sherpa N."/>
            <person name="Shi L."/>
            <person name="Shih D."/>
            <person name="Sparrow T."/>
            <person name="Spaulding J."/>
            <person name="Stalker J."/>
            <person name="Stange-Thomann N."/>
            <person name="Stavropoulos S."/>
            <person name="Stone C."/>
            <person name="Strader C."/>
            <person name="Tesfaye S."/>
            <person name="Thomson T."/>
            <person name="Thoulutsang Y."/>
            <person name="Thoulutsang D."/>
            <person name="Topham K."/>
            <person name="Topping I."/>
            <person name="Tsamla T."/>
            <person name="Vassiliev H."/>
            <person name="Vo A."/>
            <person name="Wangchuk T."/>
            <person name="Wangdi T."/>
            <person name="Weiand M."/>
            <person name="Wilkinson J."/>
            <person name="Wilson A."/>
            <person name="Yadav S."/>
            <person name="Young G."/>
            <person name="Yu Q."/>
            <person name="Zembek L."/>
            <person name="Zhong D."/>
            <person name="Zimmer A."/>
            <person name="Zwirko Z."/>
            <person name="Jaffe D.B."/>
            <person name="Alvarez P."/>
            <person name="Brockman W."/>
            <person name="Butler J."/>
            <person name="Chin C."/>
            <person name="Gnerre S."/>
            <person name="Grabherr M."/>
            <person name="Kleber M."/>
            <person name="Mauceli E."/>
            <person name="MacCallum I."/>
        </authorList>
    </citation>
    <scope>NUCLEOTIDE SEQUENCE [LARGE SCALE GENOMIC DNA]</scope>
    <source>
        <strain evidence="3">Tucson 15287-2541.00</strain>
    </source>
</reference>
<dbReference type="AlphaFoldDB" id="B4IX58"/>
<sequence>MAIAPVAEAGSPQLFDEMDAECSQLAQLPPKYAGTPKHYRQPSLQALNLQHSVKPEPLSKSSDLAPTNIIVPAPPLPQSNPSCKETNNMTQTYSYQRTNVTQTILPELYPAHFIHQLPPEPEYITGTIIPSELRRDSCGAATQEPISDVTMQPGCNEEYSLLSLDAESLVSTTPSLSESLAEVFGTTKIRTLLNIELPRVYRVQEYHLPILASLLDVDLRRLRILLELTQRLTLEQLQQLTQDCCEVFSVQSSSEE</sequence>
<feature type="region of interest" description="Disordered" evidence="1">
    <location>
        <begin position="54"/>
        <end position="82"/>
    </location>
</feature>
<dbReference type="STRING" id="7222.B4IX58"/>
<keyword evidence="3" id="KW-1185">Reference proteome</keyword>
<dbReference type="InParanoid" id="B4IX58"/>
<gene>
    <name evidence="2" type="primary">Dgri\GH15242</name>
    <name evidence="2" type="ORF">Dgri_GH15242</name>
</gene>
<proteinExistence type="predicted"/>
<dbReference type="Proteomes" id="UP000001070">
    <property type="component" value="Unassembled WGS sequence"/>
</dbReference>
<accession>B4IX58</accession>
<evidence type="ECO:0000313" key="2">
    <source>
        <dbReference type="EMBL" id="EDV96364.1"/>
    </source>
</evidence>
<evidence type="ECO:0000256" key="1">
    <source>
        <dbReference type="SAM" id="MobiDB-lite"/>
    </source>
</evidence>
<dbReference type="eggNOG" id="ENOG502T97F">
    <property type="taxonomic scope" value="Eukaryota"/>
</dbReference>
<dbReference type="EMBL" id="CH916366">
    <property type="protein sequence ID" value="EDV96364.1"/>
    <property type="molecule type" value="Genomic_DNA"/>
</dbReference>
<protein>
    <submittedName>
        <fullName evidence="2">GH15242</fullName>
    </submittedName>
</protein>
<organism evidence="3">
    <name type="scientific">Drosophila grimshawi</name>
    <name type="common">Hawaiian fruit fly</name>
    <name type="synonym">Idiomyia grimshawi</name>
    <dbReference type="NCBI Taxonomy" id="7222"/>
    <lineage>
        <taxon>Eukaryota</taxon>
        <taxon>Metazoa</taxon>
        <taxon>Ecdysozoa</taxon>
        <taxon>Arthropoda</taxon>
        <taxon>Hexapoda</taxon>
        <taxon>Insecta</taxon>
        <taxon>Pterygota</taxon>
        <taxon>Neoptera</taxon>
        <taxon>Endopterygota</taxon>
        <taxon>Diptera</taxon>
        <taxon>Brachycera</taxon>
        <taxon>Muscomorpha</taxon>
        <taxon>Ephydroidea</taxon>
        <taxon>Drosophilidae</taxon>
        <taxon>Drosophila</taxon>
        <taxon>Hawaiian Drosophila</taxon>
    </lineage>
</organism>
<evidence type="ECO:0000313" key="3">
    <source>
        <dbReference type="Proteomes" id="UP000001070"/>
    </source>
</evidence>
<dbReference type="OrthoDB" id="7858940at2759"/>
<dbReference type="HOGENOM" id="CLU_1086906_0_0_1"/>
<name>B4IX58_DROGR</name>